<feature type="compositionally biased region" description="Polar residues" evidence="1">
    <location>
        <begin position="125"/>
        <end position="149"/>
    </location>
</feature>
<evidence type="ECO:0000256" key="1">
    <source>
        <dbReference type="SAM" id="MobiDB-lite"/>
    </source>
</evidence>
<feature type="compositionally biased region" description="Polar residues" evidence="1">
    <location>
        <begin position="66"/>
        <end position="75"/>
    </location>
</feature>
<feature type="compositionally biased region" description="Basic and acidic residues" evidence="1">
    <location>
        <begin position="150"/>
        <end position="172"/>
    </location>
</feature>
<dbReference type="RefSeq" id="XP_014255184.1">
    <property type="nucleotide sequence ID" value="XM_014399698.2"/>
</dbReference>
<dbReference type="EnsemblMetazoa" id="XM_014399698.2">
    <property type="protein sequence ID" value="XP_014255184.1"/>
    <property type="gene ID" value="LOC106669871"/>
</dbReference>
<proteinExistence type="predicted"/>
<dbReference type="AlphaFoldDB" id="A0A8I6RZ57"/>
<feature type="compositionally biased region" description="Polar residues" evidence="1">
    <location>
        <begin position="1"/>
        <end position="20"/>
    </location>
</feature>
<evidence type="ECO:0000313" key="3">
    <source>
        <dbReference type="Proteomes" id="UP000494040"/>
    </source>
</evidence>
<keyword evidence="3" id="KW-1185">Reference proteome</keyword>
<feature type="region of interest" description="Disordered" evidence="1">
    <location>
        <begin position="1"/>
        <end position="172"/>
    </location>
</feature>
<sequence>MEYSSPNTFRHPQNKMNSPFTTPPDLGPVTYGSPDFKPFSYSSPDFKPYSYSSPENKFNKRGRNSRYYNSSYNTPQKHRRNRGNYHHHGRRSNEDTDISQFVHKSMVEDPWQKLEKLLQEKESAKSNGQNVSNESSSLPTGTLDSPSSNKPKDEDESSVKKVKEESKTDQSA</sequence>
<dbReference type="GeneID" id="106669871"/>
<feature type="compositionally biased region" description="Basic residues" evidence="1">
    <location>
        <begin position="76"/>
        <end position="90"/>
    </location>
</feature>
<organism evidence="2 3">
    <name type="scientific">Cimex lectularius</name>
    <name type="common">Bed bug</name>
    <name type="synonym">Acanthia lectularia</name>
    <dbReference type="NCBI Taxonomy" id="79782"/>
    <lineage>
        <taxon>Eukaryota</taxon>
        <taxon>Metazoa</taxon>
        <taxon>Ecdysozoa</taxon>
        <taxon>Arthropoda</taxon>
        <taxon>Hexapoda</taxon>
        <taxon>Insecta</taxon>
        <taxon>Pterygota</taxon>
        <taxon>Neoptera</taxon>
        <taxon>Paraneoptera</taxon>
        <taxon>Hemiptera</taxon>
        <taxon>Heteroptera</taxon>
        <taxon>Panheteroptera</taxon>
        <taxon>Cimicomorpha</taxon>
        <taxon>Cimicidae</taxon>
        <taxon>Cimex</taxon>
    </lineage>
</organism>
<protein>
    <submittedName>
        <fullName evidence="2">Uncharacterized protein</fullName>
    </submittedName>
</protein>
<dbReference type="InterPro" id="IPR028265">
    <property type="entry name" value="TTDN1/SICKLE"/>
</dbReference>
<evidence type="ECO:0000313" key="2">
    <source>
        <dbReference type="EnsemblMetazoa" id="XP_014255184.1"/>
    </source>
</evidence>
<accession>A0A8I6RZ57</accession>
<dbReference type="Pfam" id="PF15502">
    <property type="entry name" value="MPLKIP"/>
    <property type="match status" value="1"/>
</dbReference>
<dbReference type="KEGG" id="clec:106669871"/>
<dbReference type="Proteomes" id="UP000494040">
    <property type="component" value="Unassembled WGS sequence"/>
</dbReference>
<feature type="compositionally biased region" description="Basic and acidic residues" evidence="1">
    <location>
        <begin position="105"/>
        <end position="124"/>
    </location>
</feature>
<name>A0A8I6RZ57_CIMLE</name>
<reference evidence="2" key="1">
    <citation type="submission" date="2022-01" db="UniProtKB">
        <authorList>
            <consortium name="EnsemblMetazoa"/>
        </authorList>
    </citation>
    <scope>IDENTIFICATION</scope>
</reference>